<organism evidence="2">
    <name type="scientific">Culex pipiens</name>
    <name type="common">House mosquito</name>
    <dbReference type="NCBI Taxonomy" id="7175"/>
    <lineage>
        <taxon>Eukaryota</taxon>
        <taxon>Metazoa</taxon>
        <taxon>Ecdysozoa</taxon>
        <taxon>Arthropoda</taxon>
        <taxon>Hexapoda</taxon>
        <taxon>Insecta</taxon>
        <taxon>Pterygota</taxon>
        <taxon>Neoptera</taxon>
        <taxon>Endopterygota</taxon>
        <taxon>Diptera</taxon>
        <taxon>Nematocera</taxon>
        <taxon>Culicoidea</taxon>
        <taxon>Culicidae</taxon>
        <taxon>Culicinae</taxon>
        <taxon>Culicini</taxon>
        <taxon>Culex</taxon>
        <taxon>Culex</taxon>
    </lineage>
</organism>
<accession>A0A8D8MK29</accession>
<dbReference type="PANTHER" id="PTHR37984:SF5">
    <property type="entry name" value="PROTEIN NYNRIN-LIKE"/>
    <property type="match status" value="1"/>
</dbReference>
<protein>
    <submittedName>
        <fullName evidence="2">(northern house mosquito) hypothetical protein</fullName>
    </submittedName>
</protein>
<dbReference type="InterPro" id="IPR050951">
    <property type="entry name" value="Retrovirus_Pol_polyprotein"/>
</dbReference>
<evidence type="ECO:0000313" key="2">
    <source>
        <dbReference type="EMBL" id="CAG6531143.1"/>
    </source>
</evidence>
<reference evidence="2" key="1">
    <citation type="submission" date="2021-05" db="EMBL/GenBank/DDBJ databases">
        <authorList>
            <person name="Alioto T."/>
            <person name="Alioto T."/>
            <person name="Gomez Garrido J."/>
        </authorList>
    </citation>
    <scope>NUCLEOTIDE SEQUENCE</scope>
</reference>
<name>A0A8D8MK29_CULPI</name>
<evidence type="ECO:0000256" key="1">
    <source>
        <dbReference type="SAM" id="MobiDB-lite"/>
    </source>
</evidence>
<dbReference type="EMBL" id="HBUE01204060">
    <property type="protein sequence ID" value="CAG6531143.1"/>
    <property type="molecule type" value="Transcribed_RNA"/>
</dbReference>
<dbReference type="PANTHER" id="PTHR37984">
    <property type="entry name" value="PROTEIN CBG26694"/>
    <property type="match status" value="1"/>
</dbReference>
<dbReference type="EMBL" id="HBUE01310287">
    <property type="protein sequence ID" value="CAG6582987.1"/>
    <property type="molecule type" value="Transcribed_RNA"/>
</dbReference>
<proteinExistence type="predicted"/>
<dbReference type="AlphaFoldDB" id="A0A8D8MK29"/>
<feature type="region of interest" description="Disordered" evidence="1">
    <location>
        <begin position="124"/>
        <end position="152"/>
    </location>
</feature>
<sequence length="175" mass="19804">MYSLTPHSVTGVAPATLMHGRRFRDLVPHLQEEAIFDEEMRDRDLTIKHNTKENRDKRVGAKESSIGVGDTVLMKNMQPQNKLSPGFLPTPGKVVHRYGSTATVETATGQQYKRNVAHLKELQQPPAAEVDQREPESIDSPPFISGQQDQQAVAGYSRQRREIVLPKRFEDYLLQ</sequence>